<feature type="compositionally biased region" description="Gly residues" evidence="1">
    <location>
        <begin position="453"/>
        <end position="484"/>
    </location>
</feature>
<protein>
    <recommendedName>
        <fullName evidence="2">Tail spike domain-containing protein</fullName>
    </recommendedName>
</protein>
<dbReference type="InterPro" id="IPR007119">
    <property type="entry name" value="Phage_tail_spike_N"/>
</dbReference>
<evidence type="ECO:0000313" key="3">
    <source>
        <dbReference type="EMBL" id="PPA70028.1"/>
    </source>
</evidence>
<dbReference type="AlphaFoldDB" id="A0A2S5GAJ8"/>
<dbReference type="Pfam" id="PF06605">
    <property type="entry name" value="Prophage_tail"/>
    <property type="match status" value="1"/>
</dbReference>
<evidence type="ECO:0000259" key="2">
    <source>
        <dbReference type="Pfam" id="PF06605"/>
    </source>
</evidence>
<comment type="caution">
    <text evidence="3">The sequence shown here is derived from an EMBL/GenBank/DDBJ whole genome shotgun (WGS) entry which is preliminary data.</text>
</comment>
<feature type="compositionally biased region" description="Polar residues" evidence="1">
    <location>
        <begin position="520"/>
        <end position="552"/>
    </location>
</feature>
<feature type="compositionally biased region" description="Low complexity" evidence="1">
    <location>
        <begin position="493"/>
        <end position="512"/>
    </location>
</feature>
<dbReference type="NCBIfam" id="TIGR01665">
    <property type="entry name" value="put_anti_recept"/>
    <property type="match status" value="1"/>
</dbReference>
<feature type="domain" description="Tail spike" evidence="2">
    <location>
        <begin position="97"/>
        <end position="345"/>
    </location>
</feature>
<feature type="region of interest" description="Disordered" evidence="1">
    <location>
        <begin position="408"/>
        <end position="552"/>
    </location>
</feature>
<gene>
    <name evidence="3" type="ORF">C4B60_10555</name>
</gene>
<accession>A0A2S5GAJ8</accession>
<dbReference type="EMBL" id="PREZ01000004">
    <property type="protein sequence ID" value="PPA70028.1"/>
    <property type="molecule type" value="Genomic_DNA"/>
</dbReference>
<evidence type="ECO:0000256" key="1">
    <source>
        <dbReference type="SAM" id="MobiDB-lite"/>
    </source>
</evidence>
<reference evidence="3 4" key="1">
    <citation type="submission" date="2018-02" db="EMBL/GenBank/DDBJ databases">
        <title>Jeotgalibacillus proteolyticum sp. nov. a protease producing bacterium isolated from ocean sediments of Laizhou Bay.</title>
        <authorList>
            <person name="Li Y."/>
        </authorList>
    </citation>
    <scope>NUCLEOTIDE SEQUENCE [LARGE SCALE GENOMIC DNA]</scope>
    <source>
        <strain evidence="3 4">22-7</strain>
    </source>
</reference>
<sequence>MIKIFNRNMQLQSILQNAYAIGYETPLNELWSASFSMPLNDPKNQYCKPFNYVEVWDGDERIELFRIMPTLTTKNENENSVSYQCEHVLATLIDDLIDDYAQWTNFTTRVVLTDMLQYQEVKRWALGRVAFTRYFHYGIEKEELYSVIMSIPRPFDQQYQWNFDTTVFPWVLHLDAASNEIVGEARWGKNIQGITKESDPYPVATRIYPYGYGEGVNQLNIEEVNPTGKRYIEAEPSIIEQYGIIKYVWVDRRFEVAASLYSSGLAKLNELKTPKNLYTVNVVDLKKLGDLNRFDVGKLVRITDEDLGIVDVRVRKFKKSDIYGAPHAIELEIGDKLDDTGTTQADLERRQQINDTYSQGATNIDSHSYVDNCDPGHPAVIEIFLDEGLVNVNTMNLTFKTEGFRSYSRATEGGGARVDTTSSGGGTSTSTESGGESTQTSSSGGANTATSSSGGGTTASSTSGGGTSKSTDSGGGSAQTSGGGGDHRHVMFQTTGSSGGSSQSTAATTAGGLTIHLDGNTPTMTNFETLSASGNHSHSVTIPSHSHDFSTPNHSHDVTIPNHTHSVNIPNHTHNVTIPAHTHNFTIPNHTHSITLPDHVHEIEHGIYRLNTMPSSVQIKVDGNIVPINDLNVTDLNIIPYLAKDSGGRVTRGTWHTIEITPNNLARINANVISRLFIQSRSGGKF</sequence>
<evidence type="ECO:0000313" key="4">
    <source>
        <dbReference type="Proteomes" id="UP000239047"/>
    </source>
</evidence>
<keyword evidence="4" id="KW-1185">Reference proteome</keyword>
<dbReference type="Proteomes" id="UP000239047">
    <property type="component" value="Unassembled WGS sequence"/>
</dbReference>
<name>A0A2S5GAJ8_9BACL</name>
<proteinExistence type="predicted"/>
<feature type="compositionally biased region" description="Low complexity" evidence="1">
    <location>
        <begin position="428"/>
        <end position="452"/>
    </location>
</feature>
<dbReference type="InterPro" id="IPR010572">
    <property type="entry name" value="Tail_dom"/>
</dbReference>
<organism evidence="3 4">
    <name type="scientific">Jeotgalibacillus proteolyticus</name>
    <dbReference type="NCBI Taxonomy" id="2082395"/>
    <lineage>
        <taxon>Bacteria</taxon>
        <taxon>Bacillati</taxon>
        <taxon>Bacillota</taxon>
        <taxon>Bacilli</taxon>
        <taxon>Bacillales</taxon>
        <taxon>Caryophanaceae</taxon>
        <taxon>Jeotgalibacillus</taxon>
    </lineage>
</organism>
<dbReference type="OrthoDB" id="1696092at2"/>